<dbReference type="InParanoid" id="A0A401GLX8"/>
<protein>
    <submittedName>
        <fullName evidence="1">Uncharacterized protein</fullName>
    </submittedName>
</protein>
<dbReference type="Proteomes" id="UP000287166">
    <property type="component" value="Unassembled WGS sequence"/>
</dbReference>
<proteinExistence type="predicted"/>
<keyword evidence="2" id="KW-1185">Reference proteome</keyword>
<accession>A0A401GLX8</accession>
<dbReference type="AlphaFoldDB" id="A0A401GLX8"/>
<name>A0A401GLX8_9APHY</name>
<evidence type="ECO:0000313" key="1">
    <source>
        <dbReference type="EMBL" id="GBE83188.1"/>
    </source>
</evidence>
<dbReference type="RefSeq" id="XP_027614101.1">
    <property type="nucleotide sequence ID" value="XM_027758300.1"/>
</dbReference>
<organism evidence="1 2">
    <name type="scientific">Sparassis crispa</name>
    <dbReference type="NCBI Taxonomy" id="139825"/>
    <lineage>
        <taxon>Eukaryota</taxon>
        <taxon>Fungi</taxon>
        <taxon>Dikarya</taxon>
        <taxon>Basidiomycota</taxon>
        <taxon>Agaricomycotina</taxon>
        <taxon>Agaricomycetes</taxon>
        <taxon>Polyporales</taxon>
        <taxon>Sparassidaceae</taxon>
        <taxon>Sparassis</taxon>
    </lineage>
</organism>
<comment type="caution">
    <text evidence="1">The sequence shown here is derived from an EMBL/GenBank/DDBJ whole genome shotgun (WGS) entry which is preliminary data.</text>
</comment>
<reference evidence="1 2" key="1">
    <citation type="journal article" date="2018" name="Sci. Rep.">
        <title>Genome sequence of the cauliflower mushroom Sparassis crispa (Hanabiratake) and its association with beneficial usage.</title>
        <authorList>
            <person name="Kiyama R."/>
            <person name="Furutani Y."/>
            <person name="Kawaguchi K."/>
            <person name="Nakanishi T."/>
        </authorList>
    </citation>
    <scope>NUCLEOTIDE SEQUENCE [LARGE SCALE GENOMIC DNA]</scope>
</reference>
<dbReference type="EMBL" id="BFAD01000005">
    <property type="protein sequence ID" value="GBE83188.1"/>
    <property type="molecule type" value="Genomic_DNA"/>
</dbReference>
<dbReference type="GeneID" id="38780105"/>
<sequence>MNMAALWKWGEDLELDVSPICMMARNVGGEPMMLCGMSLARHEHTVVMKRAGEQRVLYVFIQHALPLRSLTSSDNLDARFFVEALHVEDLEPMVAASPPM</sequence>
<gene>
    <name evidence="1" type="ORF">SCP_0502350</name>
</gene>
<evidence type="ECO:0000313" key="2">
    <source>
        <dbReference type="Proteomes" id="UP000287166"/>
    </source>
</evidence>